<feature type="compositionally biased region" description="Basic and acidic residues" evidence="1">
    <location>
        <begin position="54"/>
        <end position="66"/>
    </location>
</feature>
<sequence>MIESSCSSSSVISPSDCPSTSAPGLNVYPMASARRNSAKKLKKAAETSQSVEDISPKDEDGQEDNKLNPSDKSVGKKLNSIPSRSMVLQACAITSALIAALGVVLRQVSHFASAEGLPILDCSSRVSFDFEMWHLEVITGLVVVISSCRYLLLKMWPDFAESCEAANQQGNFRRTHVWIRDHSIFEHSRTYGFTRGKQLGGRDYMALRIELIEPKLRLAYGYATILSSSMIVPMASHAENNLVGMALGIELIEPN</sequence>
<dbReference type="EMBL" id="KE344869">
    <property type="protein sequence ID" value="EXB82446.1"/>
    <property type="molecule type" value="Genomic_DNA"/>
</dbReference>
<feature type="compositionally biased region" description="Low complexity" evidence="1">
    <location>
        <begin position="1"/>
        <end position="21"/>
    </location>
</feature>
<protein>
    <submittedName>
        <fullName evidence="2">Uncharacterized protein</fullName>
    </submittedName>
</protein>
<dbReference type="Proteomes" id="UP000030645">
    <property type="component" value="Unassembled WGS sequence"/>
</dbReference>
<gene>
    <name evidence="2" type="ORF">L484_027620</name>
</gene>
<dbReference type="AlphaFoldDB" id="W9RMV2"/>
<feature type="region of interest" description="Disordered" evidence="1">
    <location>
        <begin position="1"/>
        <end position="78"/>
    </location>
</feature>
<dbReference type="PANTHER" id="PTHR43592">
    <property type="entry name" value="CAAX AMINO TERMINAL PROTEASE"/>
    <property type="match status" value="1"/>
</dbReference>
<reference evidence="3" key="1">
    <citation type="submission" date="2013-01" db="EMBL/GenBank/DDBJ databases">
        <title>Draft Genome Sequence of a Mulberry Tree, Morus notabilis C.K. Schneid.</title>
        <authorList>
            <person name="He N."/>
            <person name="Zhao S."/>
        </authorList>
    </citation>
    <scope>NUCLEOTIDE SEQUENCE</scope>
</reference>
<organism evidence="2 3">
    <name type="scientific">Morus notabilis</name>
    <dbReference type="NCBI Taxonomy" id="981085"/>
    <lineage>
        <taxon>Eukaryota</taxon>
        <taxon>Viridiplantae</taxon>
        <taxon>Streptophyta</taxon>
        <taxon>Embryophyta</taxon>
        <taxon>Tracheophyta</taxon>
        <taxon>Spermatophyta</taxon>
        <taxon>Magnoliopsida</taxon>
        <taxon>eudicotyledons</taxon>
        <taxon>Gunneridae</taxon>
        <taxon>Pentapetalae</taxon>
        <taxon>rosids</taxon>
        <taxon>fabids</taxon>
        <taxon>Rosales</taxon>
        <taxon>Moraceae</taxon>
        <taxon>Moreae</taxon>
        <taxon>Morus</taxon>
    </lineage>
</organism>
<dbReference type="STRING" id="981085.W9RMV2"/>
<dbReference type="eggNOG" id="ENOG502QTQU">
    <property type="taxonomic scope" value="Eukaryota"/>
</dbReference>
<proteinExistence type="predicted"/>
<accession>W9RMV2</accession>
<evidence type="ECO:0000256" key="1">
    <source>
        <dbReference type="SAM" id="MobiDB-lite"/>
    </source>
</evidence>
<dbReference type="PANTHER" id="PTHR43592:SF7">
    <property type="entry name" value="CAAX AMINO TERMINAL PROTEASE FAMILY PROTEIN"/>
    <property type="match status" value="1"/>
</dbReference>
<evidence type="ECO:0000313" key="2">
    <source>
        <dbReference type="EMBL" id="EXB82446.1"/>
    </source>
</evidence>
<name>W9RMV2_9ROSA</name>
<evidence type="ECO:0000313" key="3">
    <source>
        <dbReference type="Proteomes" id="UP000030645"/>
    </source>
</evidence>
<keyword evidence="3" id="KW-1185">Reference proteome</keyword>